<keyword evidence="3" id="KW-1185">Reference proteome</keyword>
<dbReference type="PANTHER" id="PTHR36978">
    <property type="entry name" value="P-LOOP CONTAINING NUCLEOTIDE TRIPHOSPHATE HYDROLASE"/>
    <property type="match status" value="1"/>
</dbReference>
<dbReference type="EMBL" id="JAVHJV010000012">
    <property type="protein sequence ID" value="KAK5938711.1"/>
    <property type="molecule type" value="Genomic_DNA"/>
</dbReference>
<protein>
    <recommendedName>
        <fullName evidence="4">NAD dependent epimerase/dehydratase</fullName>
    </recommendedName>
</protein>
<comment type="caution">
    <text evidence="2">The sequence shown here is derived from an EMBL/GenBank/DDBJ whole genome shotgun (WGS) entry which is preliminary data.</text>
</comment>
<keyword evidence="1" id="KW-1133">Transmembrane helix</keyword>
<dbReference type="SUPFAM" id="SSF52540">
    <property type="entry name" value="P-loop containing nucleoside triphosphate hydrolases"/>
    <property type="match status" value="1"/>
</dbReference>
<evidence type="ECO:0008006" key="4">
    <source>
        <dbReference type="Google" id="ProtNLM"/>
    </source>
</evidence>
<keyword evidence="1" id="KW-0812">Transmembrane</keyword>
<gene>
    <name evidence="2" type="ORF">PMZ80_008903</name>
</gene>
<evidence type="ECO:0000313" key="2">
    <source>
        <dbReference type="EMBL" id="KAK5938711.1"/>
    </source>
</evidence>
<name>A0ABR0RDJ8_9EURO</name>
<dbReference type="Pfam" id="PF17784">
    <property type="entry name" value="Sulfotransfer_4"/>
    <property type="match status" value="1"/>
</dbReference>
<dbReference type="Proteomes" id="UP001334248">
    <property type="component" value="Unassembled WGS sequence"/>
</dbReference>
<feature type="transmembrane region" description="Helical" evidence="1">
    <location>
        <begin position="245"/>
        <end position="272"/>
    </location>
</feature>
<evidence type="ECO:0000313" key="3">
    <source>
        <dbReference type="Proteomes" id="UP001334248"/>
    </source>
</evidence>
<dbReference type="GeneID" id="90002352"/>
<reference evidence="2 3" key="1">
    <citation type="journal article" date="2023" name="Res Sq">
        <title>Genomic and morphological characterization of Knufia obscura isolated from the Mars 2020 spacecraft assembly facility.</title>
        <authorList>
            <person name="Chander A.M."/>
            <person name="Teixeira M.M."/>
            <person name="Singh N.K."/>
            <person name="Williams M.P."/>
            <person name="Parker C.W."/>
            <person name="Leo P."/>
            <person name="Stajich J.E."/>
            <person name="Torok T."/>
            <person name="Tighe S."/>
            <person name="Mason C.E."/>
            <person name="Venkateswaran K."/>
        </authorList>
    </citation>
    <scope>NUCLEOTIDE SEQUENCE [LARGE SCALE GENOMIC DNA]</scope>
    <source>
        <strain evidence="2 3">CCFEE 5817</strain>
    </source>
</reference>
<proteinExistence type="predicted"/>
<dbReference type="InterPro" id="IPR040632">
    <property type="entry name" value="Sulfotransfer_4"/>
</dbReference>
<organism evidence="2 3">
    <name type="scientific">Knufia obscura</name>
    <dbReference type="NCBI Taxonomy" id="1635080"/>
    <lineage>
        <taxon>Eukaryota</taxon>
        <taxon>Fungi</taxon>
        <taxon>Dikarya</taxon>
        <taxon>Ascomycota</taxon>
        <taxon>Pezizomycotina</taxon>
        <taxon>Eurotiomycetes</taxon>
        <taxon>Chaetothyriomycetidae</taxon>
        <taxon>Chaetothyriales</taxon>
        <taxon>Trichomeriaceae</taxon>
        <taxon>Knufia</taxon>
    </lineage>
</organism>
<dbReference type="Gene3D" id="3.40.50.300">
    <property type="entry name" value="P-loop containing nucleotide triphosphate hydrolases"/>
    <property type="match status" value="1"/>
</dbReference>
<evidence type="ECO:0000256" key="1">
    <source>
        <dbReference type="SAM" id="Phobius"/>
    </source>
</evidence>
<dbReference type="RefSeq" id="XP_064726801.1">
    <property type="nucleotide sequence ID" value="XM_064877299.1"/>
</dbReference>
<keyword evidence="1" id="KW-0472">Membrane</keyword>
<sequence>MRKIDAVKAERSKPMRVLVLGISRTGTSSICQALSRFGYRTFHMDKNIENPKLFPLWEEAVRAKFNGEGKPYSKAEFDKLLGDFDALSDLPAALFGPELIEAYPDAKVILTYRDAEKWVDSMQSTIWLAHSWWTFDLLTPFNSLIRGWRSGDTLDWDAFINSSPDKPSIHPKRRDYQSKEYRELGIKRFNEHNAYIRSIVPKERLLEFQSQDGWTPLCEFLGEEVPDEPYPRVNDKVELVKMAAMVWWIGVGSALLQTVAPVGVAVGAGWLARRYGWL</sequence>
<accession>A0ABR0RDJ8</accession>
<dbReference type="PANTHER" id="PTHR36978:SF4">
    <property type="entry name" value="P-LOOP CONTAINING NUCLEOSIDE TRIPHOSPHATE HYDROLASE PROTEIN"/>
    <property type="match status" value="1"/>
</dbReference>
<dbReference type="InterPro" id="IPR027417">
    <property type="entry name" value="P-loop_NTPase"/>
</dbReference>